<dbReference type="RefSeq" id="WP_120342762.1">
    <property type="nucleotide sequence ID" value="NZ_MCAS01000001.1"/>
</dbReference>
<evidence type="ECO:0000313" key="4">
    <source>
        <dbReference type="EMBL" id="RKF51130.1"/>
    </source>
</evidence>
<reference evidence="4 5" key="1">
    <citation type="submission" date="2016-07" db="EMBL/GenBank/DDBJ databases">
        <title>Genome analysis of Burkholderia fungorum ES3-20.</title>
        <authorList>
            <person name="Xu D."/>
            <person name="Yao R."/>
            <person name="Zheng S."/>
        </authorList>
    </citation>
    <scope>NUCLEOTIDE SEQUENCE [LARGE SCALE GENOMIC DNA]</scope>
    <source>
        <strain evidence="4 5">ES3-20</strain>
    </source>
</reference>
<sequence length="325" mass="36782">MPLFSVIVPIYNVRQYVADALKSISDQSLADFEAIVVDDGSTDGSGEIADAFCLSDPRFRYVRQTNGGASVARNTGMSIAEGQFIYYMDGDDLLVEDALAVCFRELTTHDADVVLFCADVFPAEAPAYERYRDYYQRPQLQSPLSSDAFVIESLRQNRYFVSPCCYVARRSVIGDLRFVEGVIYEDNHFFAAMLLNRKLKVTVSYRNLFLRRLRPHSVMLSGRTMKNYESIYRVVQEMSALSFAAVEAVARTRVKTELIGGMLRELCFTSAILGAGLRIRLKNVSATYHVARRVDLRLLTAKRLLLSLLPELYLLRDKLRLIKGS</sequence>
<dbReference type="AlphaFoldDB" id="A0A420H0Z9"/>
<dbReference type="InterPro" id="IPR029044">
    <property type="entry name" value="Nucleotide-diphossugar_trans"/>
</dbReference>
<keyword evidence="1" id="KW-0328">Glycosyltransferase</keyword>
<feature type="domain" description="Glycosyltransferase 2-like" evidence="3">
    <location>
        <begin position="5"/>
        <end position="174"/>
    </location>
</feature>
<dbReference type="SUPFAM" id="SSF53448">
    <property type="entry name" value="Nucleotide-diphospho-sugar transferases"/>
    <property type="match status" value="1"/>
</dbReference>
<organism evidence="4 5">
    <name type="scientific">Paraburkholderia fungorum</name>
    <dbReference type="NCBI Taxonomy" id="134537"/>
    <lineage>
        <taxon>Bacteria</taxon>
        <taxon>Pseudomonadati</taxon>
        <taxon>Pseudomonadota</taxon>
        <taxon>Betaproteobacteria</taxon>
        <taxon>Burkholderiales</taxon>
        <taxon>Burkholderiaceae</taxon>
        <taxon>Paraburkholderia</taxon>
    </lineage>
</organism>
<proteinExistence type="predicted"/>
<name>A0A420H0Z9_9BURK</name>
<gene>
    <name evidence="4" type="ORF">BCY88_01295</name>
</gene>
<dbReference type="PANTHER" id="PTHR22916">
    <property type="entry name" value="GLYCOSYLTRANSFERASE"/>
    <property type="match status" value="1"/>
</dbReference>
<evidence type="ECO:0000256" key="1">
    <source>
        <dbReference type="ARBA" id="ARBA00022676"/>
    </source>
</evidence>
<evidence type="ECO:0000259" key="3">
    <source>
        <dbReference type="Pfam" id="PF00535"/>
    </source>
</evidence>
<dbReference type="InterPro" id="IPR001173">
    <property type="entry name" value="Glyco_trans_2-like"/>
</dbReference>
<dbReference type="Proteomes" id="UP000283709">
    <property type="component" value="Unassembled WGS sequence"/>
</dbReference>
<comment type="caution">
    <text evidence="4">The sequence shown here is derived from an EMBL/GenBank/DDBJ whole genome shotgun (WGS) entry which is preliminary data.</text>
</comment>
<protein>
    <submittedName>
        <fullName evidence="4">Glycosyl transferase family 2</fullName>
    </submittedName>
</protein>
<dbReference type="CDD" id="cd00761">
    <property type="entry name" value="Glyco_tranf_GTA_type"/>
    <property type="match status" value="1"/>
</dbReference>
<dbReference type="GO" id="GO:0016758">
    <property type="term" value="F:hexosyltransferase activity"/>
    <property type="evidence" value="ECO:0007669"/>
    <property type="project" value="UniProtKB-ARBA"/>
</dbReference>
<dbReference type="Pfam" id="PF00535">
    <property type="entry name" value="Glycos_transf_2"/>
    <property type="match status" value="1"/>
</dbReference>
<evidence type="ECO:0000313" key="5">
    <source>
        <dbReference type="Proteomes" id="UP000283709"/>
    </source>
</evidence>
<accession>A0A420H0Z9</accession>
<dbReference type="PANTHER" id="PTHR22916:SF51">
    <property type="entry name" value="GLYCOSYLTRANSFERASE EPSH-RELATED"/>
    <property type="match status" value="1"/>
</dbReference>
<evidence type="ECO:0000256" key="2">
    <source>
        <dbReference type="ARBA" id="ARBA00022679"/>
    </source>
</evidence>
<dbReference type="EMBL" id="MCAS01000001">
    <property type="protein sequence ID" value="RKF51130.1"/>
    <property type="molecule type" value="Genomic_DNA"/>
</dbReference>
<keyword evidence="2 4" id="KW-0808">Transferase</keyword>
<dbReference type="OrthoDB" id="9786172at2"/>
<dbReference type="Gene3D" id="3.90.550.10">
    <property type="entry name" value="Spore Coat Polysaccharide Biosynthesis Protein SpsA, Chain A"/>
    <property type="match status" value="1"/>
</dbReference>